<feature type="domain" description="Response regulatory" evidence="6">
    <location>
        <begin position="834"/>
        <end position="955"/>
    </location>
</feature>
<dbReference type="InterPro" id="IPR005467">
    <property type="entry name" value="His_kinase_dom"/>
</dbReference>
<dbReference type="InterPro" id="IPR050956">
    <property type="entry name" value="2C_system_His_kinase"/>
</dbReference>
<dbReference type="PROSITE" id="PS50109">
    <property type="entry name" value="HIS_KIN"/>
    <property type="match status" value="1"/>
</dbReference>
<keyword evidence="1 2" id="KW-0597">Phosphoprotein</keyword>
<dbReference type="PANTHER" id="PTHR43719:SF28">
    <property type="entry name" value="PEROXIDE STRESS-ACTIVATED HISTIDINE KINASE MAK1-RELATED"/>
    <property type="match status" value="1"/>
</dbReference>
<dbReference type="AlphaFoldDB" id="A0A8S1RCV0"/>
<evidence type="ECO:0000256" key="3">
    <source>
        <dbReference type="SAM" id="MobiDB-lite"/>
    </source>
</evidence>
<gene>
    <name evidence="7" type="ORF">PSON_ATCC_30995.1.T1510096</name>
</gene>
<dbReference type="SMART" id="SM00388">
    <property type="entry name" value="HisKA"/>
    <property type="match status" value="1"/>
</dbReference>
<feature type="region of interest" description="Disordered" evidence="3">
    <location>
        <begin position="189"/>
        <end position="213"/>
    </location>
</feature>
<feature type="domain" description="Histidine kinase" evidence="5">
    <location>
        <begin position="489"/>
        <end position="716"/>
    </location>
</feature>
<dbReference type="OrthoDB" id="60033at2759"/>
<feature type="modified residue" description="4-aspartylphosphate" evidence="2">
    <location>
        <position position="889"/>
    </location>
</feature>
<organism evidence="7 8">
    <name type="scientific">Paramecium sonneborni</name>
    <dbReference type="NCBI Taxonomy" id="65129"/>
    <lineage>
        <taxon>Eukaryota</taxon>
        <taxon>Sar</taxon>
        <taxon>Alveolata</taxon>
        <taxon>Ciliophora</taxon>
        <taxon>Intramacronucleata</taxon>
        <taxon>Oligohymenophorea</taxon>
        <taxon>Peniculida</taxon>
        <taxon>Parameciidae</taxon>
        <taxon>Paramecium</taxon>
    </lineage>
</organism>
<evidence type="ECO:0000256" key="4">
    <source>
        <dbReference type="SAM" id="Phobius"/>
    </source>
</evidence>
<protein>
    <submittedName>
        <fullName evidence="7">Uncharacterized protein</fullName>
    </submittedName>
</protein>
<evidence type="ECO:0000256" key="1">
    <source>
        <dbReference type="ARBA" id="ARBA00022553"/>
    </source>
</evidence>
<evidence type="ECO:0000259" key="6">
    <source>
        <dbReference type="PROSITE" id="PS50110"/>
    </source>
</evidence>
<evidence type="ECO:0000313" key="7">
    <source>
        <dbReference type="EMBL" id="CAD8124495.1"/>
    </source>
</evidence>
<accession>A0A8S1RCV0</accession>
<dbReference type="Pfam" id="PF02518">
    <property type="entry name" value="HATPase_c"/>
    <property type="match status" value="1"/>
</dbReference>
<dbReference type="PROSITE" id="PS50110">
    <property type="entry name" value="RESPONSE_REGULATORY"/>
    <property type="match status" value="1"/>
</dbReference>
<keyword evidence="4" id="KW-0812">Transmembrane</keyword>
<feature type="compositionally biased region" description="Polar residues" evidence="3">
    <location>
        <begin position="204"/>
        <end position="213"/>
    </location>
</feature>
<dbReference type="CDD" id="cd17546">
    <property type="entry name" value="REC_hyHK_CKI1_RcsC-like"/>
    <property type="match status" value="1"/>
</dbReference>
<dbReference type="EMBL" id="CAJJDN010000151">
    <property type="protein sequence ID" value="CAD8124495.1"/>
    <property type="molecule type" value="Genomic_DNA"/>
</dbReference>
<proteinExistence type="predicted"/>
<comment type="caution">
    <text evidence="7">The sequence shown here is derived from an EMBL/GenBank/DDBJ whole genome shotgun (WGS) entry which is preliminary data.</text>
</comment>
<keyword evidence="8" id="KW-1185">Reference proteome</keyword>
<dbReference type="CDD" id="cd00082">
    <property type="entry name" value="HisKA"/>
    <property type="match status" value="1"/>
</dbReference>
<keyword evidence="4" id="KW-0472">Membrane</keyword>
<dbReference type="SMART" id="SM00448">
    <property type="entry name" value="REC"/>
    <property type="match status" value="1"/>
</dbReference>
<evidence type="ECO:0000259" key="5">
    <source>
        <dbReference type="PROSITE" id="PS50109"/>
    </source>
</evidence>
<keyword evidence="4" id="KW-1133">Transmembrane helix</keyword>
<feature type="transmembrane region" description="Helical" evidence="4">
    <location>
        <begin position="5"/>
        <end position="24"/>
    </location>
</feature>
<dbReference type="SMART" id="SM00387">
    <property type="entry name" value="HATPase_c"/>
    <property type="match status" value="1"/>
</dbReference>
<dbReference type="GO" id="GO:0000155">
    <property type="term" value="F:phosphorelay sensor kinase activity"/>
    <property type="evidence" value="ECO:0007669"/>
    <property type="project" value="InterPro"/>
</dbReference>
<dbReference type="InterPro" id="IPR003661">
    <property type="entry name" value="HisK_dim/P_dom"/>
</dbReference>
<dbReference type="InterPro" id="IPR001789">
    <property type="entry name" value="Sig_transdc_resp-reg_receiver"/>
</dbReference>
<reference evidence="7" key="1">
    <citation type="submission" date="2021-01" db="EMBL/GenBank/DDBJ databases">
        <authorList>
            <consortium name="Genoscope - CEA"/>
            <person name="William W."/>
        </authorList>
    </citation>
    <scope>NUCLEOTIDE SEQUENCE</scope>
</reference>
<dbReference type="PANTHER" id="PTHR43719">
    <property type="entry name" value="TWO-COMPONENT HISTIDINE KINASE"/>
    <property type="match status" value="1"/>
</dbReference>
<feature type="transmembrane region" description="Helical" evidence="4">
    <location>
        <begin position="30"/>
        <end position="49"/>
    </location>
</feature>
<evidence type="ECO:0000256" key="2">
    <source>
        <dbReference type="PROSITE-ProRule" id="PRU00169"/>
    </source>
</evidence>
<name>A0A8S1RCV0_9CILI</name>
<sequence>MNYLILFYTQIIQNIWWITCSFIFYYPYEYYICTLSIIFILIRIFLIVLELQLKQTLTYQILQLLLNCLYTEVSLRMPMNNPFVNHTNSLMILANYYYANQEQLNNVQIVSKLGFPIYSLLRILSITFIQSNYNIIESCLIILIFLCLVVYNEIMQKIESNQNVTKQLNLSEQQNFNSQFMTFVQQDSRRQSLGPPSFKKSKTHYSQNQDKQQEISSNIPLYNKPNTLEDNYKNQLPQFNQKKIFQKKISIVSVEKTDQQLHTFFQNIINNIFSAGVVILNQHQQVTFMNNKCEKLLGQRGTDKVVESIKKIILENSLLEDDESPLAQIPPRAQAQMNKATLERIIKQHQKNQLELDIFDAFLYPQKYLNSYYQTVSPNCDYDQRSSISESVNETLIKRKDAVTYEHIINNEGNCIKKIRIVIIPTYMTSSQQDQLSQPSLQKVYNNKNFQINDVVQPIIVIKIKNITKKHKIEQMNKEKETHNSLLKSFSHELKTPLNSCQDMLVIIKDKISDKMMLEFVEIAHISILFLINQINDILDYAAMQSNTFKYRFTLFKMQELTDEIKYIYDSQLKSKKIEFQINLDERVKNLSIRSDKQRIMQVLINLLNNSSKFTPQGGKVKLSIKAIENHFIKIQVKDSGIGIGSEQLSTLRKVLTSSMGKSLHRSRIKKSLGLGLNISARIVEGLVQKNDGTLEIISKNKNKGTKIYFKIEYQMSFRDESLRNPMISEYTNKNNTYKQMMSYNEPSQLDQSKNVLRQSSENSKNFDYMSPSKKRKNIKNRSVKLMPASQTESLLEMFDNSNYNIELPISPDYFRYKSQTNSRTCQLCTQCIQVLVVDDVPFNQIALKALLQHYKIQSDQAYDGYQAIEMVKKQTQKHCKYYTLILMDIEMPGINGFQATKEILEITEDSTQIVMCSAYDTEENFREGEEVGMSEFLPKPVHQKDLERILRQFSLI</sequence>
<dbReference type="Proteomes" id="UP000692954">
    <property type="component" value="Unassembled WGS sequence"/>
</dbReference>
<dbReference type="Pfam" id="PF00072">
    <property type="entry name" value="Response_reg"/>
    <property type="match status" value="1"/>
</dbReference>
<evidence type="ECO:0000313" key="8">
    <source>
        <dbReference type="Proteomes" id="UP000692954"/>
    </source>
</evidence>
<dbReference type="InterPro" id="IPR003594">
    <property type="entry name" value="HATPase_dom"/>
</dbReference>